<gene>
    <name evidence="6" type="ORF">SAMN05421850_10710</name>
</gene>
<dbReference type="PANTHER" id="PTHR30055">
    <property type="entry name" value="HTH-TYPE TRANSCRIPTIONAL REGULATOR RUTR"/>
    <property type="match status" value="1"/>
</dbReference>
<evidence type="ECO:0000256" key="2">
    <source>
        <dbReference type="ARBA" id="ARBA00023125"/>
    </source>
</evidence>
<dbReference type="InterPro" id="IPR036271">
    <property type="entry name" value="Tet_transcr_reg_TetR-rel_C_sf"/>
</dbReference>
<dbReference type="GO" id="GO:0003700">
    <property type="term" value="F:DNA-binding transcription factor activity"/>
    <property type="evidence" value="ECO:0007669"/>
    <property type="project" value="TreeGrafter"/>
</dbReference>
<protein>
    <submittedName>
        <fullName evidence="6">Regulatory protein, tetR family</fullName>
    </submittedName>
</protein>
<dbReference type="Gene3D" id="1.10.357.10">
    <property type="entry name" value="Tetracycline Repressor, domain 2"/>
    <property type="match status" value="1"/>
</dbReference>
<reference evidence="6 7" key="1">
    <citation type="submission" date="2016-10" db="EMBL/GenBank/DDBJ databases">
        <authorList>
            <person name="de Groot N.N."/>
        </authorList>
    </citation>
    <scope>NUCLEOTIDE SEQUENCE [LARGE SCALE GENOMIC DNA]</scope>
    <source>
        <strain evidence="6 7">DSM 28010</strain>
    </source>
</reference>
<evidence type="ECO:0000313" key="6">
    <source>
        <dbReference type="EMBL" id="SDI96721.1"/>
    </source>
</evidence>
<dbReference type="GO" id="GO:0000976">
    <property type="term" value="F:transcription cis-regulatory region binding"/>
    <property type="evidence" value="ECO:0007669"/>
    <property type="project" value="TreeGrafter"/>
</dbReference>
<sequence length="167" mass="18144">MSDIAKAAGITRQALYLHFPTRAELLVAATRHIDSVKDVDARLANSRAATSGRERLVAFISAWGGYIPEIHGMSVALRAMRDSDAEAAAAWDDRMQAVRHGCAAAVQALAADKVLREDLNEEAATDLLWTLLSVENWEHLVRDCGWSQLDYESQITGLAEAALLATA</sequence>
<evidence type="ECO:0000256" key="1">
    <source>
        <dbReference type="ARBA" id="ARBA00023015"/>
    </source>
</evidence>
<dbReference type="Pfam" id="PF00440">
    <property type="entry name" value="TetR_N"/>
    <property type="match status" value="1"/>
</dbReference>
<proteinExistence type="predicted"/>
<dbReference type="InterPro" id="IPR001647">
    <property type="entry name" value="HTH_TetR"/>
</dbReference>
<keyword evidence="2 4" id="KW-0238">DNA-binding</keyword>
<dbReference type="InterPro" id="IPR009057">
    <property type="entry name" value="Homeodomain-like_sf"/>
</dbReference>
<feature type="domain" description="HTH tetR-type" evidence="5">
    <location>
        <begin position="1"/>
        <end position="37"/>
    </location>
</feature>
<dbReference type="InterPro" id="IPR050109">
    <property type="entry name" value="HTH-type_TetR-like_transc_reg"/>
</dbReference>
<evidence type="ECO:0000313" key="7">
    <source>
        <dbReference type="Proteomes" id="UP000199340"/>
    </source>
</evidence>
<dbReference type="PROSITE" id="PS50977">
    <property type="entry name" value="HTH_TETR_2"/>
    <property type="match status" value="1"/>
</dbReference>
<accession>A0A1G8PW66</accession>
<comment type="caution">
    <text evidence="4">Lacks conserved residue(s) required for the propagation of feature annotation.</text>
</comment>
<evidence type="ECO:0000256" key="4">
    <source>
        <dbReference type="PROSITE-ProRule" id="PRU00335"/>
    </source>
</evidence>
<dbReference type="SUPFAM" id="SSF48498">
    <property type="entry name" value="Tetracyclin repressor-like, C-terminal domain"/>
    <property type="match status" value="1"/>
</dbReference>
<dbReference type="AlphaFoldDB" id="A0A1G8PW66"/>
<evidence type="ECO:0000256" key="3">
    <source>
        <dbReference type="ARBA" id="ARBA00023163"/>
    </source>
</evidence>
<dbReference type="EMBL" id="FNEB01000007">
    <property type="protein sequence ID" value="SDI96721.1"/>
    <property type="molecule type" value="Genomic_DNA"/>
</dbReference>
<organism evidence="6 7">
    <name type="scientific">Lutimaribacter saemankumensis</name>
    <dbReference type="NCBI Taxonomy" id="490829"/>
    <lineage>
        <taxon>Bacteria</taxon>
        <taxon>Pseudomonadati</taxon>
        <taxon>Pseudomonadota</taxon>
        <taxon>Alphaproteobacteria</taxon>
        <taxon>Rhodobacterales</taxon>
        <taxon>Roseobacteraceae</taxon>
        <taxon>Lutimaribacter</taxon>
    </lineage>
</organism>
<dbReference type="Proteomes" id="UP000199340">
    <property type="component" value="Unassembled WGS sequence"/>
</dbReference>
<dbReference type="SUPFAM" id="SSF46689">
    <property type="entry name" value="Homeodomain-like"/>
    <property type="match status" value="1"/>
</dbReference>
<name>A0A1G8PW66_9RHOB</name>
<dbReference type="PANTHER" id="PTHR30055:SF234">
    <property type="entry name" value="HTH-TYPE TRANSCRIPTIONAL REGULATOR BETI"/>
    <property type="match status" value="1"/>
</dbReference>
<keyword evidence="3" id="KW-0804">Transcription</keyword>
<evidence type="ECO:0000259" key="5">
    <source>
        <dbReference type="PROSITE" id="PS50977"/>
    </source>
</evidence>
<keyword evidence="7" id="KW-1185">Reference proteome</keyword>
<keyword evidence="1" id="KW-0805">Transcription regulation</keyword>
<dbReference type="STRING" id="490829.SAMN05421850_10710"/>